<protein>
    <submittedName>
        <fullName evidence="2">Uncharacterized protein</fullName>
    </submittedName>
</protein>
<feature type="transmembrane region" description="Helical" evidence="1">
    <location>
        <begin position="16"/>
        <end position="37"/>
    </location>
</feature>
<accession>A0A8T3YK97</accession>
<keyword evidence="1" id="KW-1133">Transmembrane helix</keyword>
<evidence type="ECO:0000313" key="2">
    <source>
        <dbReference type="EMBL" id="MBI4210222.1"/>
    </source>
</evidence>
<dbReference type="Proteomes" id="UP000732298">
    <property type="component" value="Unassembled WGS sequence"/>
</dbReference>
<evidence type="ECO:0000313" key="3">
    <source>
        <dbReference type="Proteomes" id="UP000732298"/>
    </source>
</evidence>
<keyword evidence="1" id="KW-0472">Membrane</keyword>
<name>A0A8T3YK97_9ARCH</name>
<feature type="transmembrane region" description="Helical" evidence="1">
    <location>
        <begin position="211"/>
        <end position="234"/>
    </location>
</feature>
<gene>
    <name evidence="2" type="ORF">HY544_01805</name>
</gene>
<feature type="transmembrane region" description="Helical" evidence="1">
    <location>
        <begin position="348"/>
        <end position="365"/>
    </location>
</feature>
<proteinExistence type="predicted"/>
<feature type="transmembrane region" description="Helical" evidence="1">
    <location>
        <begin position="254"/>
        <end position="273"/>
    </location>
</feature>
<comment type="caution">
    <text evidence="2">The sequence shown here is derived from an EMBL/GenBank/DDBJ whole genome shotgun (WGS) entry which is preliminary data.</text>
</comment>
<sequence length="494" mass="54388">MVAVDISLNLDSESKAMLAAVLAYVLIQMAFFPSMYLSIDEHEYAKNAVLLRGLDIGVNDPGNACRAGIYNSHGYVSTQFIGRSVFIMPFTFLGIEGIMLSGLVLHLVNFLLVALILRKLGISRLFALLYLFYPSMVWGARTLFPEMLVLTGMLAGLLFYLGDRKRDWLLSGLFFSLSVLSRYDALFAFLAFLVAAFIADRRKAAFMAAGAAPVGALIFMFNSLFYSGGFATGYGSGGSLLNTLAIGVIDIDNIYYAAILMAFYPLLLVSPYASRKFPLKTEFMLLTIVYFVLNSAFTSFGAFSFSVETSLTARLRYLIPLIGLLIIPYSVLLSQLMESSRIRLTRPAIAVAIILMLFGAGLLSFKHSGLISTRSSVFSAVYSITPDGSTIIGSADDCIFFLPGIFPERKYYSVDLAQDLAGNPEKLSLEGIKTGQAYVMELYYGHQSGRESTRQQVVDAERKRMADFVSENSGSLSAVYESSSPNTLRIYKWK</sequence>
<keyword evidence="1" id="KW-0812">Transmembrane</keyword>
<feature type="transmembrane region" description="Helical" evidence="1">
    <location>
        <begin position="173"/>
        <end position="199"/>
    </location>
</feature>
<dbReference type="AlphaFoldDB" id="A0A8T3YK97"/>
<feature type="transmembrane region" description="Helical" evidence="1">
    <location>
        <begin position="143"/>
        <end position="161"/>
    </location>
</feature>
<dbReference type="EMBL" id="JACQPB010000024">
    <property type="protein sequence ID" value="MBI4210222.1"/>
    <property type="molecule type" value="Genomic_DNA"/>
</dbReference>
<feature type="transmembrane region" description="Helical" evidence="1">
    <location>
        <begin position="317"/>
        <end position="336"/>
    </location>
</feature>
<organism evidence="2 3">
    <name type="scientific">Candidatus Iainarchaeum sp</name>
    <dbReference type="NCBI Taxonomy" id="3101447"/>
    <lineage>
        <taxon>Archaea</taxon>
        <taxon>Candidatus Iainarchaeota</taxon>
        <taxon>Candidatus Iainarchaeia</taxon>
        <taxon>Candidatus Iainarchaeales</taxon>
        <taxon>Candidatus Iainarchaeaceae</taxon>
        <taxon>Candidatus Iainarchaeum</taxon>
    </lineage>
</organism>
<feature type="transmembrane region" description="Helical" evidence="1">
    <location>
        <begin position="285"/>
        <end position="305"/>
    </location>
</feature>
<evidence type="ECO:0000256" key="1">
    <source>
        <dbReference type="SAM" id="Phobius"/>
    </source>
</evidence>
<reference evidence="2" key="1">
    <citation type="submission" date="2020-07" db="EMBL/GenBank/DDBJ databases">
        <title>Huge and variable diversity of episymbiotic CPR bacteria and DPANN archaea in groundwater ecosystems.</title>
        <authorList>
            <person name="He C.Y."/>
            <person name="Keren R."/>
            <person name="Whittaker M."/>
            <person name="Farag I.F."/>
            <person name="Doudna J."/>
            <person name="Cate J.H.D."/>
            <person name="Banfield J.F."/>
        </authorList>
    </citation>
    <scope>NUCLEOTIDE SEQUENCE</scope>
    <source>
        <strain evidence="2">NC_groundwater_1296_Ag_S-0.2um_52_80</strain>
    </source>
</reference>